<dbReference type="Gene3D" id="2.60.40.1180">
    <property type="entry name" value="Golgi alpha-mannosidase II"/>
    <property type="match status" value="1"/>
</dbReference>
<dbReference type="GO" id="GO:0004556">
    <property type="term" value="F:alpha-amylase activity"/>
    <property type="evidence" value="ECO:0007669"/>
    <property type="project" value="TreeGrafter"/>
</dbReference>
<dbReference type="NCBIfam" id="TIGR02403">
    <property type="entry name" value="trehalose_treC"/>
    <property type="match status" value="1"/>
</dbReference>
<keyword evidence="3" id="KW-0326">Glycosidase</keyword>
<dbReference type="eggNOG" id="COG0366">
    <property type="taxonomic scope" value="Bacteria"/>
</dbReference>
<dbReference type="GO" id="GO:0005993">
    <property type="term" value="P:trehalose catabolic process"/>
    <property type="evidence" value="ECO:0007669"/>
    <property type="project" value="InterPro"/>
</dbReference>
<organism evidence="6 7">
    <name type="scientific">Oenococcus oeni (strain ATCC BAA-331 / PSU-1)</name>
    <dbReference type="NCBI Taxonomy" id="203123"/>
    <lineage>
        <taxon>Bacteria</taxon>
        <taxon>Bacillati</taxon>
        <taxon>Bacillota</taxon>
        <taxon>Bacilli</taxon>
        <taxon>Lactobacillales</taxon>
        <taxon>Lactobacillaceae</taxon>
        <taxon>Oenococcus</taxon>
    </lineage>
</organism>
<protein>
    <recommendedName>
        <fullName evidence="4">Alpha,alpha-phosphotrehalase</fullName>
        <ecNumber evidence="4">3.2.1.93</ecNumber>
    </recommendedName>
</protein>
<dbReference type="SUPFAM" id="SSF51011">
    <property type="entry name" value="Glycosyl hydrolase domain"/>
    <property type="match status" value="1"/>
</dbReference>
<dbReference type="Pfam" id="PF23915">
    <property type="entry name" value="SusG_C"/>
    <property type="match status" value="1"/>
</dbReference>
<dbReference type="NCBIfam" id="NF008183">
    <property type="entry name" value="PRK10933.1"/>
    <property type="match status" value="1"/>
</dbReference>
<dbReference type="GO" id="GO:0008788">
    <property type="term" value="F:alpha,alpha-phosphotrehalase activity"/>
    <property type="evidence" value="ECO:0007669"/>
    <property type="project" value="UniProtKB-UniRule"/>
</dbReference>
<dbReference type="InterPro" id="IPR013780">
    <property type="entry name" value="Glyco_hydro_b"/>
</dbReference>
<proteinExistence type="inferred from homology"/>
<dbReference type="EC" id="3.2.1.93" evidence="4"/>
<evidence type="ECO:0000256" key="4">
    <source>
        <dbReference type="NCBIfam" id="TIGR02403"/>
    </source>
</evidence>
<gene>
    <name evidence="6" type="ordered locus">OEOE_1340</name>
</gene>
<evidence type="ECO:0000256" key="1">
    <source>
        <dbReference type="ARBA" id="ARBA00008061"/>
    </source>
</evidence>
<dbReference type="SUPFAM" id="SSF51445">
    <property type="entry name" value="(Trans)glycosidases"/>
    <property type="match status" value="1"/>
</dbReference>
<dbReference type="Gene3D" id="3.20.20.80">
    <property type="entry name" value="Glycosidases"/>
    <property type="match status" value="1"/>
</dbReference>
<dbReference type="STRING" id="203123.OEOE_1340"/>
<dbReference type="InterPro" id="IPR056300">
    <property type="entry name" value="SusG-like_C"/>
</dbReference>
<dbReference type="KEGG" id="ooe:OEOE_1340"/>
<dbReference type="Pfam" id="PF00128">
    <property type="entry name" value="Alpha-amylase"/>
    <property type="match status" value="1"/>
</dbReference>
<evidence type="ECO:0000256" key="2">
    <source>
        <dbReference type="ARBA" id="ARBA00022801"/>
    </source>
</evidence>
<dbReference type="EMBL" id="CP000411">
    <property type="protein sequence ID" value="ABJ57209.1"/>
    <property type="molecule type" value="Genomic_DNA"/>
</dbReference>
<dbReference type="CDD" id="cd11333">
    <property type="entry name" value="AmyAc_SI_OligoGlu_DGase"/>
    <property type="match status" value="1"/>
</dbReference>
<evidence type="ECO:0000313" key="7">
    <source>
        <dbReference type="Proteomes" id="UP000000774"/>
    </source>
</evidence>
<keyword evidence="2" id="KW-0378">Hydrolase</keyword>
<dbReference type="PANTHER" id="PTHR10357">
    <property type="entry name" value="ALPHA-AMYLASE FAMILY MEMBER"/>
    <property type="match status" value="1"/>
</dbReference>
<dbReference type="Proteomes" id="UP000000774">
    <property type="component" value="Chromosome"/>
</dbReference>
<dbReference type="GO" id="GO:0005737">
    <property type="term" value="C:cytoplasm"/>
    <property type="evidence" value="ECO:0007669"/>
    <property type="project" value="UniProtKB-UniRule"/>
</dbReference>
<dbReference type="InterPro" id="IPR012769">
    <property type="entry name" value="Trehalose_TreC"/>
</dbReference>
<sequence length="553" mass="63502">MKDGTISDFANKVVYQVYPKSFKDSNNDGIGDLQGIIENLPYLAKLGIDYLWLNPIFPSPQRDNGYDISDYRAIDPIFGTMNDFKELVSKAAEHKISIMMDMVFNHTSIAHQWFQKALAGDKKYQAYYILRPKKADGSTPNNWQSKFGGSAWASFGDSDLDYLHLYDISQADLNWRNPEVVSEVNHVLKFWLDKGVKAFRFDVINVIGKDRKLLDDPTGGDGKAMYTDKPIVHDYLQNMYRDVFAKENNIMTVGELSSTSVENAVEYTAPGRHELSMAFTFHHLKVDYQNGNKWTKVPYDFQKLRQVLHQWGKGLSDGNGWPAWFWNNHDQPRAINRFVSNPKYYRLGAEMLAAVVHLNRGTPYIYMGEEIGMINPDFKSIDSYVDVESHNAYKELLKKGTSASEAFQIVKSKSRDNSRIPMQWNSEKYAGFSRHKPWLANGNYKDINVAKDLSDPNGLFSFYQRLILLRKQEKVIAKGDYQPFFPDIPEIIAFKRQFQEDSLLVINHFGEEKITLSLPVESLGGKIILSNYSNTKIARQITLKPYETLAIKY</sequence>
<dbReference type="HOGENOM" id="CLU_006462_1_2_9"/>
<dbReference type="AlphaFoldDB" id="Q04EB3"/>
<dbReference type="SMART" id="SM00642">
    <property type="entry name" value="Aamy"/>
    <property type="match status" value="1"/>
</dbReference>
<dbReference type="CAZy" id="GH13">
    <property type="family name" value="Glycoside Hydrolase Family 13"/>
</dbReference>
<reference evidence="6 7" key="1">
    <citation type="journal article" date="2006" name="Proc. Natl. Acad. Sci. U.S.A.">
        <title>Comparative genomics of the lactic acid bacteria.</title>
        <authorList>
            <person name="Makarova K."/>
            <person name="Slesarev A."/>
            <person name="Wolf Y."/>
            <person name="Sorokin A."/>
            <person name="Mirkin B."/>
            <person name="Koonin E."/>
            <person name="Pavlov A."/>
            <person name="Pavlova N."/>
            <person name="Karamychev V."/>
            <person name="Polouchine N."/>
            <person name="Shakhova V."/>
            <person name="Grigoriev I."/>
            <person name="Lou Y."/>
            <person name="Rohksar D."/>
            <person name="Lucas S."/>
            <person name="Huang K."/>
            <person name="Goodstein D.M."/>
            <person name="Hawkins T."/>
            <person name="Plengvidhya V."/>
            <person name="Welker D."/>
            <person name="Hughes J."/>
            <person name="Goh Y."/>
            <person name="Benson A."/>
            <person name="Baldwin K."/>
            <person name="Lee J.H."/>
            <person name="Diaz-Muniz I."/>
            <person name="Dosti B."/>
            <person name="Smeianov V."/>
            <person name="Wechter W."/>
            <person name="Barabote R."/>
            <person name="Lorca G."/>
            <person name="Altermann E."/>
            <person name="Barrangou R."/>
            <person name="Ganesan B."/>
            <person name="Xie Y."/>
            <person name="Rawsthorne H."/>
            <person name="Tamir D."/>
            <person name="Parker C."/>
            <person name="Breidt F."/>
            <person name="Broadbent J."/>
            <person name="Hutkins R."/>
            <person name="O'Sullivan D."/>
            <person name="Steele J."/>
            <person name="Unlu G."/>
            <person name="Saier M."/>
            <person name="Klaenhammer T."/>
            <person name="Richardson P."/>
            <person name="Kozyavkin S."/>
            <person name="Weimer B."/>
            <person name="Mills D."/>
        </authorList>
    </citation>
    <scope>NUCLEOTIDE SEQUENCE [LARGE SCALE GENOMIC DNA]</scope>
    <source>
        <strain evidence="7">ATCC BAA-331 / PSU-1</strain>
    </source>
</reference>
<feature type="domain" description="Glycosyl hydrolase family 13 catalytic" evidence="5">
    <location>
        <begin position="16"/>
        <end position="419"/>
    </location>
</feature>
<keyword evidence="7" id="KW-1185">Reference proteome</keyword>
<evidence type="ECO:0000313" key="6">
    <source>
        <dbReference type="EMBL" id="ABJ57209.1"/>
    </source>
</evidence>
<accession>Q04EB3</accession>
<dbReference type="InterPro" id="IPR006047">
    <property type="entry name" value="GH13_cat_dom"/>
</dbReference>
<dbReference type="InterPro" id="IPR045857">
    <property type="entry name" value="O16G_dom_2"/>
</dbReference>
<name>Q04EB3_OENOB</name>
<dbReference type="RefSeq" id="WP_011677678.1">
    <property type="nucleotide sequence ID" value="NC_008528.1"/>
</dbReference>
<dbReference type="InterPro" id="IPR017853">
    <property type="entry name" value="GH"/>
</dbReference>
<evidence type="ECO:0000256" key="3">
    <source>
        <dbReference type="ARBA" id="ARBA00023295"/>
    </source>
</evidence>
<dbReference type="FunFam" id="3.20.20.80:FF:000064">
    <property type="entry name" value="Oligo-1,6-glucosidase"/>
    <property type="match status" value="1"/>
</dbReference>
<evidence type="ECO:0000259" key="5">
    <source>
        <dbReference type="SMART" id="SM00642"/>
    </source>
</evidence>
<dbReference type="PANTHER" id="PTHR10357:SF217">
    <property type="entry name" value="TREHALOSE-6-PHOSPHATE HYDROLASE"/>
    <property type="match status" value="1"/>
</dbReference>
<dbReference type="Gene3D" id="3.90.400.10">
    <property type="entry name" value="Oligo-1,6-glucosidase, Domain 2"/>
    <property type="match status" value="1"/>
</dbReference>
<comment type="similarity">
    <text evidence="1">Belongs to the glycosyl hydrolase 13 family.</text>
</comment>